<evidence type="ECO:0000313" key="4">
    <source>
        <dbReference type="Proteomes" id="UP001500102"/>
    </source>
</evidence>
<feature type="chain" id="PRO_5045904010" description="Lipoprotein" evidence="2">
    <location>
        <begin position="27"/>
        <end position="254"/>
    </location>
</feature>
<evidence type="ECO:0000256" key="2">
    <source>
        <dbReference type="SAM" id="SignalP"/>
    </source>
</evidence>
<feature type="signal peptide" evidence="2">
    <location>
        <begin position="1"/>
        <end position="26"/>
    </location>
</feature>
<feature type="compositionally biased region" description="Low complexity" evidence="1">
    <location>
        <begin position="28"/>
        <end position="46"/>
    </location>
</feature>
<feature type="region of interest" description="Disordered" evidence="1">
    <location>
        <begin position="28"/>
        <end position="82"/>
    </location>
</feature>
<dbReference type="RefSeq" id="WP_344363695.1">
    <property type="nucleotide sequence ID" value="NZ_BAAAQB010000019.1"/>
</dbReference>
<organism evidence="3 4">
    <name type="scientific">Arthrobacter humicola</name>
    <dbReference type="NCBI Taxonomy" id="409291"/>
    <lineage>
        <taxon>Bacteria</taxon>
        <taxon>Bacillati</taxon>
        <taxon>Actinomycetota</taxon>
        <taxon>Actinomycetes</taxon>
        <taxon>Micrococcales</taxon>
        <taxon>Micrococcaceae</taxon>
        <taxon>Arthrobacter</taxon>
    </lineage>
</organism>
<protein>
    <recommendedName>
        <fullName evidence="5">Lipoprotein</fullName>
    </recommendedName>
</protein>
<gene>
    <name evidence="3" type="ORF">GCM10009825_13860</name>
</gene>
<dbReference type="Proteomes" id="UP001500102">
    <property type="component" value="Unassembled WGS sequence"/>
</dbReference>
<comment type="caution">
    <text evidence="3">The sequence shown here is derived from an EMBL/GenBank/DDBJ whole genome shotgun (WGS) entry which is preliminary data.</text>
</comment>
<reference evidence="3 4" key="1">
    <citation type="journal article" date="2019" name="Int. J. Syst. Evol. Microbiol.">
        <title>The Global Catalogue of Microorganisms (GCM) 10K type strain sequencing project: providing services to taxonomists for standard genome sequencing and annotation.</title>
        <authorList>
            <consortium name="The Broad Institute Genomics Platform"/>
            <consortium name="The Broad Institute Genome Sequencing Center for Infectious Disease"/>
            <person name="Wu L."/>
            <person name="Ma J."/>
        </authorList>
    </citation>
    <scope>NUCLEOTIDE SEQUENCE [LARGE SCALE GENOMIC DNA]</scope>
    <source>
        <strain evidence="3 4">JCM 15921</strain>
    </source>
</reference>
<keyword evidence="4" id="KW-1185">Reference proteome</keyword>
<evidence type="ECO:0000256" key="1">
    <source>
        <dbReference type="SAM" id="MobiDB-lite"/>
    </source>
</evidence>
<evidence type="ECO:0000313" key="3">
    <source>
        <dbReference type="EMBL" id="GAA2131928.1"/>
    </source>
</evidence>
<feature type="compositionally biased region" description="Low complexity" evidence="1">
    <location>
        <begin position="54"/>
        <end position="82"/>
    </location>
</feature>
<accession>A0ABN2YTB9</accession>
<name>A0ABN2YTB9_9MICC</name>
<keyword evidence="2" id="KW-0732">Signal</keyword>
<proteinExistence type="predicted"/>
<evidence type="ECO:0008006" key="5">
    <source>
        <dbReference type="Google" id="ProtNLM"/>
    </source>
</evidence>
<sequence length="254" mass="25750">MNRNDVFLSLALAATLAAGLGLSSCAAPGQRAGETGSGTASATAAAPTQQESGPVASAEPSATAATPAPAVTATSPATPTAGAEAGVKTFTFPDGHLSFSYPSDWSIRVVGSPENAAKLRGVQAVLADATGNELASIVSSTNGSSASGPVARTVLDTAPVPGLKDVDGEQLAFGFAFDSFADKSDFHMGVRKERDFAPSVTEAGYSHVQFPNGGAEAKVLFGSPAFASVDSAKAWMTTEQYTQLKRLLLSLKYS</sequence>
<dbReference type="EMBL" id="BAAAQB010000019">
    <property type="protein sequence ID" value="GAA2131928.1"/>
    <property type="molecule type" value="Genomic_DNA"/>
</dbReference>
<dbReference type="PROSITE" id="PS51257">
    <property type="entry name" value="PROKAR_LIPOPROTEIN"/>
    <property type="match status" value="1"/>
</dbReference>